<protein>
    <submittedName>
        <fullName evidence="1">Uncharacterized protein</fullName>
    </submittedName>
</protein>
<reference evidence="1" key="1">
    <citation type="journal article" date="2021" name="PeerJ">
        <title>Extensive microbial diversity within the chicken gut microbiome revealed by metagenomics and culture.</title>
        <authorList>
            <person name="Gilroy R."/>
            <person name="Ravi A."/>
            <person name="Getino M."/>
            <person name="Pursley I."/>
            <person name="Horton D.L."/>
            <person name="Alikhan N.F."/>
            <person name="Baker D."/>
            <person name="Gharbi K."/>
            <person name="Hall N."/>
            <person name="Watson M."/>
            <person name="Adriaenssens E.M."/>
            <person name="Foster-Nyarko E."/>
            <person name="Jarju S."/>
            <person name="Secka A."/>
            <person name="Antonio M."/>
            <person name="Oren A."/>
            <person name="Chaudhuri R.R."/>
            <person name="La Ragione R."/>
            <person name="Hildebrand F."/>
            <person name="Pallen M.J."/>
        </authorList>
    </citation>
    <scope>NUCLEOTIDE SEQUENCE</scope>
    <source>
        <strain evidence="1">Gambia16-554</strain>
    </source>
</reference>
<dbReference type="EMBL" id="DXAW01000045">
    <property type="protein sequence ID" value="HIZ85334.1"/>
    <property type="molecule type" value="Genomic_DNA"/>
</dbReference>
<accession>A0A9D2GQD0</accession>
<proteinExistence type="predicted"/>
<dbReference type="SUPFAM" id="SSF50969">
    <property type="entry name" value="YVTN repeat-like/Quinoprotein amine dehydrogenase"/>
    <property type="match status" value="1"/>
</dbReference>
<organism evidence="1 2">
    <name type="scientific">Candidatus Coprenecus stercoravium</name>
    <dbReference type="NCBI Taxonomy" id="2840735"/>
    <lineage>
        <taxon>Bacteria</taxon>
        <taxon>Pseudomonadati</taxon>
        <taxon>Bacteroidota</taxon>
        <taxon>Bacteroidia</taxon>
        <taxon>Bacteroidales</taxon>
        <taxon>Rikenellaceae</taxon>
        <taxon>Rikenellaceae incertae sedis</taxon>
        <taxon>Candidatus Coprenecus</taxon>
    </lineage>
</organism>
<comment type="caution">
    <text evidence="1">The sequence shown here is derived from an EMBL/GenBank/DDBJ whole genome shotgun (WGS) entry which is preliminary data.</text>
</comment>
<dbReference type="AlphaFoldDB" id="A0A9D2GQD0"/>
<dbReference type="Proteomes" id="UP000824115">
    <property type="component" value="Unassembled WGS sequence"/>
</dbReference>
<dbReference type="Gene3D" id="2.120.10.30">
    <property type="entry name" value="TolB, C-terminal domain"/>
    <property type="match status" value="1"/>
</dbReference>
<evidence type="ECO:0000313" key="1">
    <source>
        <dbReference type="EMBL" id="HIZ85334.1"/>
    </source>
</evidence>
<evidence type="ECO:0000313" key="2">
    <source>
        <dbReference type="Proteomes" id="UP000824115"/>
    </source>
</evidence>
<name>A0A9D2GQD0_9BACT</name>
<sequence>MLNWTRLIFSTILLLALLPVPGLHAQYFTLGSDPSRAEWRQLTSRNYRLVYPAETDSIARVYLYTLENVRPVVMSQLNIDPDPIPVILHPYTTQSNGVVTWAPKRIDLFSSPDPYGSNPDAWIRHLTIHESRHVGQVEHFTKGIYRVFYYLLGEQVTGLGLGLFASTYAMEGDAVIAETQLTGGGRGRNADFTKYLRAMYINGDFRNWDRLQFGSYRHYTPNEYVFGYVLGSYVRYRTGLADYIGKYFNAPVRYWYDLKLAIDPGLTLGGSDRNTVLAESQRFYSNMWRQDYLSRGQFTSSNDLRDKPDRLYTEYSDPIYITCPGSPWDGHVLTIKKGMETAPKIVALDSTGKEHFIRFFAGTSSRLTYDGHSRIYWSETVSNEASPLEDFSVVSCLDLLSGRTMTHKHRSKYFNPAPSVTGDTLAVAEYPVGGPTYLTLITASEHDVIRRIKAPENGQIRESVFDGPVIYSTVITDSGIGIFRYEDGKWSETAAPQRQSISGLKLYGRSLYFSSDLDGVLNIYRYSPGSGELVRVTNSEYGADYPWYDTDGGLYYCEYGLKGYRPVHSGAGELLTDSADFTAPFKFPMAEYLTAQSEKFFPQSQSDTTGKSILDAEKYPSRKYSKLLHMFRLHSWFPVYVNINRLMSFTFDNFTETASAGVTLLSQNSLGNVISTAGYGYVRDPYTGGFFHSGHITMDAQILGNLSVELGLDVNNRNAVTNAYDLSLGTQFWKENRHTPLISARASVYYPLSLNSRGWYRSLTPYITWQFNNDRYYSYTYSPSHGGIQAVNGTPVMRHILQYGISYTQTLSTATSQIFPRWGFGISLSGVSPLSTLHYFGHYARFTGYVYMPGITPQQGIRLGLSAQKQFTDGKLFVNAVSSLPRGYTGTVFDEAYASTSLDYAVPIYLGDVSLGPILYLKRLQLIPFGDFAAGMTPGTGGLNLYYSYGTDLKLDFYIFRLNFPISAGVRYARTGPQTGPRNYFGLLFEISFT</sequence>
<reference evidence="1" key="2">
    <citation type="submission" date="2021-04" db="EMBL/GenBank/DDBJ databases">
        <authorList>
            <person name="Gilroy R."/>
        </authorList>
    </citation>
    <scope>NUCLEOTIDE SEQUENCE</scope>
    <source>
        <strain evidence="1">Gambia16-554</strain>
    </source>
</reference>
<dbReference type="InterPro" id="IPR011042">
    <property type="entry name" value="6-blade_b-propeller_TolB-like"/>
</dbReference>
<dbReference type="InterPro" id="IPR011044">
    <property type="entry name" value="Quino_amine_DH_bsu"/>
</dbReference>
<gene>
    <name evidence="1" type="ORF">IAC04_02460</name>
</gene>